<feature type="domain" description="HTH cro/C1-type" evidence="2">
    <location>
        <begin position="10"/>
        <end position="64"/>
    </location>
</feature>
<keyword evidence="1" id="KW-0238">DNA-binding</keyword>
<dbReference type="GO" id="GO:0003700">
    <property type="term" value="F:DNA-binding transcription factor activity"/>
    <property type="evidence" value="ECO:0007669"/>
    <property type="project" value="TreeGrafter"/>
</dbReference>
<protein>
    <submittedName>
        <fullName evidence="3">Helix-turn-helix domain-containing protein</fullName>
    </submittedName>
</protein>
<dbReference type="Pfam" id="PF12844">
    <property type="entry name" value="HTH_19"/>
    <property type="match status" value="1"/>
</dbReference>
<dbReference type="SMART" id="SM00530">
    <property type="entry name" value="HTH_XRE"/>
    <property type="match status" value="1"/>
</dbReference>
<dbReference type="Gene3D" id="1.10.260.40">
    <property type="entry name" value="lambda repressor-like DNA-binding domains"/>
    <property type="match status" value="1"/>
</dbReference>
<dbReference type="InterPro" id="IPR010982">
    <property type="entry name" value="Lambda_DNA-bd_dom_sf"/>
</dbReference>
<dbReference type="EMBL" id="DYVE01000004">
    <property type="protein sequence ID" value="HJG27049.1"/>
    <property type="molecule type" value="Genomic_DNA"/>
</dbReference>
<evidence type="ECO:0000313" key="4">
    <source>
        <dbReference type="Proteomes" id="UP000782880"/>
    </source>
</evidence>
<gene>
    <name evidence="3" type="ORF">K8V20_00155</name>
</gene>
<dbReference type="PROSITE" id="PS50943">
    <property type="entry name" value="HTH_CROC1"/>
    <property type="match status" value="1"/>
</dbReference>
<dbReference type="CDD" id="cd00093">
    <property type="entry name" value="HTH_XRE"/>
    <property type="match status" value="1"/>
</dbReference>
<evidence type="ECO:0000259" key="2">
    <source>
        <dbReference type="PROSITE" id="PS50943"/>
    </source>
</evidence>
<reference evidence="3" key="1">
    <citation type="journal article" date="2021" name="PeerJ">
        <title>Extensive microbial diversity within the chicken gut microbiome revealed by metagenomics and culture.</title>
        <authorList>
            <person name="Gilroy R."/>
            <person name="Ravi A."/>
            <person name="Getino M."/>
            <person name="Pursley I."/>
            <person name="Horton D.L."/>
            <person name="Alikhan N.F."/>
            <person name="Baker D."/>
            <person name="Gharbi K."/>
            <person name="Hall N."/>
            <person name="Watson M."/>
            <person name="Adriaenssens E.M."/>
            <person name="Foster-Nyarko E."/>
            <person name="Jarju S."/>
            <person name="Secka A."/>
            <person name="Antonio M."/>
            <person name="Oren A."/>
            <person name="Chaudhuri R.R."/>
            <person name="La Ragione R."/>
            <person name="Hildebrand F."/>
            <person name="Pallen M.J."/>
        </authorList>
    </citation>
    <scope>NUCLEOTIDE SEQUENCE</scope>
    <source>
        <strain evidence="3">ChiBcec21-2208</strain>
    </source>
</reference>
<dbReference type="InterPro" id="IPR050807">
    <property type="entry name" value="TransReg_Diox_bact_type"/>
</dbReference>
<dbReference type="PANTHER" id="PTHR46797">
    <property type="entry name" value="HTH-TYPE TRANSCRIPTIONAL REGULATOR"/>
    <property type="match status" value="1"/>
</dbReference>
<proteinExistence type="predicted"/>
<comment type="caution">
    <text evidence="3">The sequence shown here is derived from an EMBL/GenBank/DDBJ whole genome shotgun (WGS) entry which is preliminary data.</text>
</comment>
<dbReference type="GO" id="GO:0005829">
    <property type="term" value="C:cytosol"/>
    <property type="evidence" value="ECO:0007669"/>
    <property type="project" value="TreeGrafter"/>
</dbReference>
<dbReference type="InterPro" id="IPR001387">
    <property type="entry name" value="Cro/C1-type_HTH"/>
</dbReference>
<name>A0A921IHV5_9FIRM</name>
<dbReference type="Proteomes" id="UP000782880">
    <property type="component" value="Unassembled WGS sequence"/>
</dbReference>
<sequence length="109" mass="12007">MDKKAFGSRLRQARKDRGLTSEKLSELCNINATYLRQIEGGTKIPSLPVFVSLCEELRVHPDYLLMDSLPNIGLEASDELAALQQTATPSQMKIITAMLSSALKALQES</sequence>
<evidence type="ECO:0000256" key="1">
    <source>
        <dbReference type="ARBA" id="ARBA00023125"/>
    </source>
</evidence>
<dbReference type="PANTHER" id="PTHR46797:SF1">
    <property type="entry name" value="METHYLPHOSPHONATE SYNTHASE"/>
    <property type="match status" value="1"/>
</dbReference>
<dbReference type="SUPFAM" id="SSF47413">
    <property type="entry name" value="lambda repressor-like DNA-binding domains"/>
    <property type="match status" value="1"/>
</dbReference>
<evidence type="ECO:0000313" key="3">
    <source>
        <dbReference type="EMBL" id="HJG27049.1"/>
    </source>
</evidence>
<accession>A0A921IHV5</accession>
<dbReference type="AlphaFoldDB" id="A0A921IHV5"/>
<dbReference type="GO" id="GO:0003677">
    <property type="term" value="F:DNA binding"/>
    <property type="evidence" value="ECO:0007669"/>
    <property type="project" value="UniProtKB-KW"/>
</dbReference>
<reference evidence="3" key="2">
    <citation type="submission" date="2021-09" db="EMBL/GenBank/DDBJ databases">
        <authorList>
            <person name="Gilroy R."/>
        </authorList>
    </citation>
    <scope>NUCLEOTIDE SEQUENCE</scope>
    <source>
        <strain evidence="3">ChiBcec21-2208</strain>
    </source>
</reference>
<organism evidence="3 4">
    <name type="scientific">Subdoligranulum variabile</name>
    <dbReference type="NCBI Taxonomy" id="214851"/>
    <lineage>
        <taxon>Bacteria</taxon>
        <taxon>Bacillati</taxon>
        <taxon>Bacillota</taxon>
        <taxon>Clostridia</taxon>
        <taxon>Eubacteriales</taxon>
        <taxon>Oscillospiraceae</taxon>
        <taxon>Subdoligranulum</taxon>
    </lineage>
</organism>